<dbReference type="InterPro" id="IPR056982">
    <property type="entry name" value="Phage_ProQ_C-like"/>
</dbReference>
<dbReference type="EMBL" id="VNJI01000011">
    <property type="protein sequence ID" value="TVY10004.1"/>
    <property type="molecule type" value="Genomic_DNA"/>
</dbReference>
<dbReference type="Pfam" id="PF24203">
    <property type="entry name" value="Phage_ProQ_C_like"/>
    <property type="match status" value="1"/>
</dbReference>
<sequence>MKPKFHEEVIKVQVGDKVYLKAVGNNARGRKEVYIREDIISKVGRKYFEVGDGLRPLKFRIEDKQQKMGGYIADWQLYFSKQEILDEEEVSKLQWEIRKVFDTLGKIDLTLDQLRRIKTIISE</sequence>
<name>A0A559KD18_9BACL</name>
<dbReference type="OrthoDB" id="3035553at2"/>
<evidence type="ECO:0000313" key="1">
    <source>
        <dbReference type="EMBL" id="TVY10004.1"/>
    </source>
</evidence>
<reference evidence="1 2" key="1">
    <citation type="submission" date="2019-07" db="EMBL/GenBank/DDBJ databases">
        <authorList>
            <person name="Kim J."/>
        </authorList>
    </citation>
    <scope>NUCLEOTIDE SEQUENCE [LARGE SCALE GENOMIC DNA]</scope>
    <source>
        <strain evidence="1 2">JC52</strain>
    </source>
</reference>
<gene>
    <name evidence="1" type="ORF">FPZ49_10995</name>
</gene>
<accession>A0A559KD18</accession>
<organism evidence="1 2">
    <name type="scientific">Paenibacillus cremeus</name>
    <dbReference type="NCBI Taxonomy" id="2163881"/>
    <lineage>
        <taxon>Bacteria</taxon>
        <taxon>Bacillati</taxon>
        <taxon>Bacillota</taxon>
        <taxon>Bacilli</taxon>
        <taxon>Bacillales</taxon>
        <taxon>Paenibacillaceae</taxon>
        <taxon>Paenibacillus</taxon>
    </lineage>
</organism>
<comment type="caution">
    <text evidence="1">The sequence shown here is derived from an EMBL/GenBank/DDBJ whole genome shotgun (WGS) entry which is preliminary data.</text>
</comment>
<keyword evidence="2" id="KW-1185">Reference proteome</keyword>
<protein>
    <submittedName>
        <fullName evidence="1">Uncharacterized protein</fullName>
    </submittedName>
</protein>
<dbReference type="AlphaFoldDB" id="A0A559KD18"/>
<evidence type="ECO:0000313" key="2">
    <source>
        <dbReference type="Proteomes" id="UP000317036"/>
    </source>
</evidence>
<proteinExistence type="predicted"/>
<dbReference type="Proteomes" id="UP000317036">
    <property type="component" value="Unassembled WGS sequence"/>
</dbReference>